<keyword evidence="1" id="KW-0328">Glycosyltransferase</keyword>
<gene>
    <name evidence="3" type="ORF">FRY74_03385</name>
</gene>
<dbReference type="PANTHER" id="PTHR30160:SF1">
    <property type="entry name" value="LIPOPOLYSACCHARIDE 1,2-N-ACETYLGLUCOSAMINETRANSFERASE-RELATED"/>
    <property type="match status" value="1"/>
</dbReference>
<evidence type="ECO:0000313" key="3">
    <source>
        <dbReference type="EMBL" id="TXB67241.1"/>
    </source>
</evidence>
<evidence type="ECO:0000256" key="2">
    <source>
        <dbReference type="ARBA" id="ARBA00022679"/>
    </source>
</evidence>
<dbReference type="SUPFAM" id="SSF53756">
    <property type="entry name" value="UDP-Glycosyltransferase/glycogen phosphorylase"/>
    <property type="match status" value="1"/>
</dbReference>
<keyword evidence="2 3" id="KW-0808">Transferase</keyword>
<comment type="caution">
    <text evidence="3">The sequence shown here is derived from an EMBL/GenBank/DDBJ whole genome shotgun (WGS) entry which is preliminary data.</text>
</comment>
<dbReference type="OrthoDB" id="9768048at2"/>
<dbReference type="EMBL" id="VOOS01000001">
    <property type="protein sequence ID" value="TXB67241.1"/>
    <property type="molecule type" value="Genomic_DNA"/>
</dbReference>
<dbReference type="InterPro" id="IPR051199">
    <property type="entry name" value="LPS_LOS_Heptosyltrfase"/>
</dbReference>
<accession>A0A5C6RYA2</accession>
<dbReference type="Proteomes" id="UP000321721">
    <property type="component" value="Unassembled WGS sequence"/>
</dbReference>
<evidence type="ECO:0000256" key="1">
    <source>
        <dbReference type="ARBA" id="ARBA00022676"/>
    </source>
</evidence>
<dbReference type="CDD" id="cd03789">
    <property type="entry name" value="GT9_LPS_heptosyltransferase"/>
    <property type="match status" value="1"/>
</dbReference>
<dbReference type="GO" id="GO:0005829">
    <property type="term" value="C:cytosol"/>
    <property type="evidence" value="ECO:0007669"/>
    <property type="project" value="TreeGrafter"/>
</dbReference>
<keyword evidence="4" id="KW-1185">Reference proteome</keyword>
<dbReference type="InterPro" id="IPR002201">
    <property type="entry name" value="Glyco_trans_9"/>
</dbReference>
<protein>
    <submittedName>
        <fullName evidence="3">Glycosyltransferase family 9 protein</fullName>
    </submittedName>
</protein>
<sequence length="331" mass="37437">MQQVVKILVIRFSSIGDIVLTTPVLRCLKNQLDGEVEIHYLTKKQYKSIVDSNPNVSKVYTIEKSTNEIIADLKNEGYDYIVDLHKNLRSKRVIKKLKCLSFSFEKLNYQKWLMTSFKINKLPNIHIVERYLNAVKYLGVENDGVGLEYYIPTKDKVDVNTLPSNFKNGYVSFAIGAQHATKCLPEHKIISICKQLQQPVVLLGGKEDAEKAERIVKAVGANVFNACGKFNLNQSASLVQQSKVLITHDTGLMHIGAALGIKIVSVWGNTIPEFGMYPYYPTQPEKFVMIENKNLNCRPCSKIGYDKCPKKHFKCMEDIAVSEVVKSTLQN</sequence>
<dbReference type="Gene3D" id="3.40.50.2000">
    <property type="entry name" value="Glycogen Phosphorylase B"/>
    <property type="match status" value="2"/>
</dbReference>
<proteinExistence type="predicted"/>
<organism evidence="3 4">
    <name type="scientific">Vicingus serpentipes</name>
    <dbReference type="NCBI Taxonomy" id="1926625"/>
    <lineage>
        <taxon>Bacteria</taxon>
        <taxon>Pseudomonadati</taxon>
        <taxon>Bacteroidota</taxon>
        <taxon>Flavobacteriia</taxon>
        <taxon>Flavobacteriales</taxon>
        <taxon>Vicingaceae</taxon>
        <taxon>Vicingus</taxon>
    </lineage>
</organism>
<dbReference type="Pfam" id="PF01075">
    <property type="entry name" value="Glyco_transf_9"/>
    <property type="match status" value="1"/>
</dbReference>
<dbReference type="GO" id="GO:0009244">
    <property type="term" value="P:lipopolysaccharide core region biosynthetic process"/>
    <property type="evidence" value="ECO:0007669"/>
    <property type="project" value="TreeGrafter"/>
</dbReference>
<dbReference type="GO" id="GO:0008713">
    <property type="term" value="F:ADP-heptose-lipopolysaccharide heptosyltransferase activity"/>
    <property type="evidence" value="ECO:0007669"/>
    <property type="project" value="TreeGrafter"/>
</dbReference>
<dbReference type="AlphaFoldDB" id="A0A5C6RYA2"/>
<name>A0A5C6RYA2_9FLAO</name>
<evidence type="ECO:0000313" key="4">
    <source>
        <dbReference type="Proteomes" id="UP000321721"/>
    </source>
</evidence>
<reference evidence="3 4" key="1">
    <citation type="submission" date="2019-08" db="EMBL/GenBank/DDBJ databases">
        <title>Genome of Vicingus serpentipes NCIMB 15042.</title>
        <authorList>
            <person name="Bowman J.P."/>
        </authorList>
    </citation>
    <scope>NUCLEOTIDE SEQUENCE [LARGE SCALE GENOMIC DNA]</scope>
    <source>
        <strain evidence="3 4">NCIMB 15042</strain>
    </source>
</reference>
<dbReference type="PANTHER" id="PTHR30160">
    <property type="entry name" value="TETRAACYLDISACCHARIDE 4'-KINASE-RELATED"/>
    <property type="match status" value="1"/>
</dbReference>